<proteinExistence type="predicted"/>
<gene>
    <name evidence="1" type="primary">Necator_chrV.g19860</name>
    <name evidence="1" type="ORF">RB195_015068</name>
</gene>
<sequence>MIFSIPLLDDCGDCSLRVPESSHPCIATGEVSMGIADAFLYRLSAKPCELGREFLIPCGSCCSALAYQLKSFKRQAPLGGFKTLSLLRAVVKVFNEPIIFLVDIVHCRIFPKAGYRSEEIPVDDSTGISLSEHGGFLCSPCEGKSSSEEAMV</sequence>
<evidence type="ECO:0000313" key="2">
    <source>
        <dbReference type="Proteomes" id="UP001303046"/>
    </source>
</evidence>
<name>A0ABR1E2U5_NECAM</name>
<evidence type="ECO:0000313" key="1">
    <source>
        <dbReference type="EMBL" id="KAK6757014.1"/>
    </source>
</evidence>
<protein>
    <submittedName>
        <fullName evidence="1">Uncharacterized protein</fullName>
    </submittedName>
</protein>
<dbReference type="EMBL" id="JAVFWL010000005">
    <property type="protein sequence ID" value="KAK6757014.1"/>
    <property type="molecule type" value="Genomic_DNA"/>
</dbReference>
<reference evidence="1 2" key="1">
    <citation type="submission" date="2023-08" db="EMBL/GenBank/DDBJ databases">
        <title>A Necator americanus chromosomal reference genome.</title>
        <authorList>
            <person name="Ilik V."/>
            <person name="Petrzelkova K.J."/>
            <person name="Pardy F."/>
            <person name="Fuh T."/>
            <person name="Niatou-Singa F.S."/>
            <person name="Gouil Q."/>
            <person name="Baker L."/>
            <person name="Ritchie M.E."/>
            <person name="Jex A.R."/>
            <person name="Gazzola D."/>
            <person name="Li H."/>
            <person name="Toshio Fujiwara R."/>
            <person name="Zhan B."/>
            <person name="Aroian R.V."/>
            <person name="Pafco B."/>
            <person name="Schwarz E.M."/>
        </authorList>
    </citation>
    <scope>NUCLEOTIDE SEQUENCE [LARGE SCALE GENOMIC DNA]</scope>
    <source>
        <strain evidence="1 2">Aroian</strain>
        <tissue evidence="1">Whole animal</tissue>
    </source>
</reference>
<dbReference type="Proteomes" id="UP001303046">
    <property type="component" value="Unassembled WGS sequence"/>
</dbReference>
<accession>A0ABR1E2U5</accession>
<organism evidence="1 2">
    <name type="scientific">Necator americanus</name>
    <name type="common">Human hookworm</name>
    <dbReference type="NCBI Taxonomy" id="51031"/>
    <lineage>
        <taxon>Eukaryota</taxon>
        <taxon>Metazoa</taxon>
        <taxon>Ecdysozoa</taxon>
        <taxon>Nematoda</taxon>
        <taxon>Chromadorea</taxon>
        <taxon>Rhabditida</taxon>
        <taxon>Rhabditina</taxon>
        <taxon>Rhabditomorpha</taxon>
        <taxon>Strongyloidea</taxon>
        <taxon>Ancylostomatidae</taxon>
        <taxon>Bunostominae</taxon>
        <taxon>Necator</taxon>
    </lineage>
</organism>
<keyword evidence="2" id="KW-1185">Reference proteome</keyword>
<comment type="caution">
    <text evidence="1">The sequence shown here is derived from an EMBL/GenBank/DDBJ whole genome shotgun (WGS) entry which is preliminary data.</text>
</comment>